<feature type="compositionally biased region" description="Low complexity" evidence="1">
    <location>
        <begin position="31"/>
        <end position="43"/>
    </location>
</feature>
<dbReference type="AlphaFoldDB" id="A0A9P7G9I7"/>
<keyword evidence="3" id="KW-1185">Reference proteome</keyword>
<reference evidence="2" key="2">
    <citation type="submission" date="2021-10" db="EMBL/GenBank/DDBJ databases">
        <title>Phylogenomics reveals ancestral predisposition of the termite-cultivated fungus Termitomyces towards a domesticated lifestyle.</title>
        <authorList>
            <person name="Auxier B."/>
            <person name="Grum-Grzhimaylo A."/>
            <person name="Cardenas M.E."/>
            <person name="Lodge J.D."/>
            <person name="Laessoe T."/>
            <person name="Pedersen O."/>
            <person name="Smith M.E."/>
            <person name="Kuyper T.W."/>
            <person name="Franco-Molano E.A."/>
            <person name="Baroni T.J."/>
            <person name="Aanen D.K."/>
        </authorList>
    </citation>
    <scope>NUCLEOTIDE SEQUENCE</scope>
    <source>
        <strain evidence="2">AP01</strain>
        <tissue evidence="2">Mycelium</tissue>
    </source>
</reference>
<name>A0A9P7G9I7_9AGAR</name>
<sequence length="409" mass="44119">MQRRAGITSRDGLLPQIDPPSPSPRPHFKATSSLSPRLTPSPSQEKKVTNRKKLGKLRSKTRKVGNGVPRAAQPSNASPSPDEPNEKPLRRTKRITTDHPHEPPTLTARPPSSPGQTRFFELDLSPIIEDTQPLTLAPSAVIKGEREWKNPPKTVDGSPRSCSSVGQVLVFTPPSHEAQRSGPGTCNFLDGDTSDSVAPFLHPRSLLSDLSKDSRAAADDNDDEGGIPAVILTFPTPELSQPSPLLADVQETRGIQHMSGIGGLGIVVEELGVLEPPFDGRLDEESVAPKAGVRVSMQSFALRTRAALFRRSFDDPGSTSRARRSWETLSRLGRSAFSALGLRSGTTGTTAAIGQEDAYDMGRRLGLDLSFGSARRRWFGSLTPTAPNLEATCDRQSYLDEALDLGKST</sequence>
<organism evidence="2 3">
    <name type="scientific">Asterophora parasitica</name>
    <dbReference type="NCBI Taxonomy" id="117018"/>
    <lineage>
        <taxon>Eukaryota</taxon>
        <taxon>Fungi</taxon>
        <taxon>Dikarya</taxon>
        <taxon>Basidiomycota</taxon>
        <taxon>Agaricomycotina</taxon>
        <taxon>Agaricomycetes</taxon>
        <taxon>Agaricomycetidae</taxon>
        <taxon>Agaricales</taxon>
        <taxon>Tricholomatineae</taxon>
        <taxon>Lyophyllaceae</taxon>
        <taxon>Asterophora</taxon>
    </lineage>
</organism>
<feature type="compositionally biased region" description="Basic residues" evidence="1">
    <location>
        <begin position="49"/>
        <end position="63"/>
    </location>
</feature>
<feature type="region of interest" description="Disordered" evidence="1">
    <location>
        <begin position="1"/>
        <end position="118"/>
    </location>
</feature>
<evidence type="ECO:0000256" key="1">
    <source>
        <dbReference type="SAM" id="MobiDB-lite"/>
    </source>
</evidence>
<accession>A0A9P7G9I7</accession>
<proteinExistence type="predicted"/>
<gene>
    <name evidence="2" type="ORF">DXG03_001509</name>
</gene>
<dbReference type="EMBL" id="JABCKV010000131">
    <property type="protein sequence ID" value="KAG5643147.1"/>
    <property type="molecule type" value="Genomic_DNA"/>
</dbReference>
<protein>
    <submittedName>
        <fullName evidence="2">Uncharacterized protein</fullName>
    </submittedName>
</protein>
<feature type="compositionally biased region" description="Basic and acidic residues" evidence="1">
    <location>
        <begin position="84"/>
        <end position="102"/>
    </location>
</feature>
<evidence type="ECO:0000313" key="3">
    <source>
        <dbReference type="Proteomes" id="UP000775547"/>
    </source>
</evidence>
<dbReference type="OrthoDB" id="3070067at2759"/>
<evidence type="ECO:0000313" key="2">
    <source>
        <dbReference type="EMBL" id="KAG5643147.1"/>
    </source>
</evidence>
<dbReference type="Proteomes" id="UP000775547">
    <property type="component" value="Unassembled WGS sequence"/>
</dbReference>
<reference evidence="2" key="1">
    <citation type="submission" date="2020-07" db="EMBL/GenBank/DDBJ databases">
        <authorList>
            <person name="Nieuwenhuis M."/>
            <person name="Van De Peppel L.J.J."/>
        </authorList>
    </citation>
    <scope>NUCLEOTIDE SEQUENCE</scope>
    <source>
        <strain evidence="2">AP01</strain>
        <tissue evidence="2">Mycelium</tissue>
    </source>
</reference>
<comment type="caution">
    <text evidence="2">The sequence shown here is derived from an EMBL/GenBank/DDBJ whole genome shotgun (WGS) entry which is preliminary data.</text>
</comment>
<feature type="region of interest" description="Disordered" evidence="1">
    <location>
        <begin position="139"/>
        <end position="162"/>
    </location>
</feature>